<dbReference type="AlphaFoldDB" id="A0AAQ3K736"/>
<dbReference type="PANTHER" id="PTHR11088:SF74">
    <property type="entry name" value="ADENYLATE ISOPENTENYLTRANSFERASE 5, CHLOROPLASTIC"/>
    <property type="match status" value="1"/>
</dbReference>
<proteinExistence type="inferred from homology"/>
<evidence type="ECO:0000256" key="3">
    <source>
        <dbReference type="ARBA" id="ARBA00022712"/>
    </source>
</evidence>
<keyword evidence="7" id="KW-1185">Reference proteome</keyword>
<evidence type="ECO:0000313" key="6">
    <source>
        <dbReference type="EMBL" id="WOL00221.1"/>
    </source>
</evidence>
<keyword evidence="5" id="KW-0067">ATP-binding</keyword>
<evidence type="ECO:0000256" key="2">
    <source>
        <dbReference type="ARBA" id="ARBA00022679"/>
    </source>
</evidence>
<organism evidence="6 7">
    <name type="scientific">Canna indica</name>
    <name type="common">Indian-shot</name>
    <dbReference type="NCBI Taxonomy" id="4628"/>
    <lineage>
        <taxon>Eukaryota</taxon>
        <taxon>Viridiplantae</taxon>
        <taxon>Streptophyta</taxon>
        <taxon>Embryophyta</taxon>
        <taxon>Tracheophyta</taxon>
        <taxon>Spermatophyta</taxon>
        <taxon>Magnoliopsida</taxon>
        <taxon>Liliopsida</taxon>
        <taxon>Zingiberales</taxon>
        <taxon>Cannaceae</taxon>
        <taxon>Canna</taxon>
    </lineage>
</organism>
<evidence type="ECO:0000256" key="4">
    <source>
        <dbReference type="ARBA" id="ARBA00022741"/>
    </source>
</evidence>
<dbReference type="Proteomes" id="UP001327560">
    <property type="component" value="Chromosome 3"/>
</dbReference>
<comment type="similarity">
    <text evidence="1">Belongs to the IPP transferase family.</text>
</comment>
<dbReference type="GO" id="GO:0009691">
    <property type="term" value="P:cytokinin biosynthetic process"/>
    <property type="evidence" value="ECO:0007669"/>
    <property type="project" value="UniProtKB-KW"/>
</dbReference>
<dbReference type="InterPro" id="IPR027417">
    <property type="entry name" value="P-loop_NTPase"/>
</dbReference>
<reference evidence="6 7" key="1">
    <citation type="submission" date="2023-10" db="EMBL/GenBank/DDBJ databases">
        <title>Chromosome-scale genome assembly provides insights into flower coloration mechanisms of Canna indica.</title>
        <authorList>
            <person name="Li C."/>
        </authorList>
    </citation>
    <scope>NUCLEOTIDE SEQUENCE [LARGE SCALE GENOMIC DNA]</scope>
    <source>
        <tissue evidence="6">Flower</tissue>
    </source>
</reference>
<dbReference type="GO" id="GO:0005524">
    <property type="term" value="F:ATP binding"/>
    <property type="evidence" value="ECO:0007669"/>
    <property type="project" value="UniProtKB-KW"/>
</dbReference>
<dbReference type="GO" id="GO:0005739">
    <property type="term" value="C:mitochondrion"/>
    <property type="evidence" value="ECO:0007669"/>
    <property type="project" value="TreeGrafter"/>
</dbReference>
<dbReference type="EMBL" id="CP136892">
    <property type="protein sequence ID" value="WOL00221.1"/>
    <property type="molecule type" value="Genomic_DNA"/>
</dbReference>
<name>A0AAQ3K736_9LILI</name>
<dbReference type="SUPFAM" id="SSF52540">
    <property type="entry name" value="P-loop containing nucleoside triphosphate hydrolases"/>
    <property type="match status" value="1"/>
</dbReference>
<dbReference type="GO" id="GO:0006400">
    <property type="term" value="P:tRNA modification"/>
    <property type="evidence" value="ECO:0007669"/>
    <property type="project" value="TreeGrafter"/>
</dbReference>
<evidence type="ECO:0000256" key="1">
    <source>
        <dbReference type="ARBA" id="ARBA00005842"/>
    </source>
</evidence>
<accession>A0AAQ3K736</accession>
<evidence type="ECO:0000256" key="5">
    <source>
        <dbReference type="ARBA" id="ARBA00022840"/>
    </source>
</evidence>
<gene>
    <name evidence="6" type="ORF">Cni_G08934</name>
</gene>
<keyword evidence="4" id="KW-0547">Nucleotide-binding</keyword>
<evidence type="ECO:0000313" key="7">
    <source>
        <dbReference type="Proteomes" id="UP001327560"/>
    </source>
</evidence>
<protein>
    <submittedName>
        <fullName evidence="6">Uncharacterized protein</fullName>
    </submittedName>
</protein>
<dbReference type="Gene3D" id="3.40.50.300">
    <property type="entry name" value="P-loop containing nucleotide triphosphate hydrolases"/>
    <property type="match status" value="1"/>
</dbReference>
<dbReference type="Pfam" id="PF01715">
    <property type="entry name" value="IPPT"/>
    <property type="match status" value="2"/>
</dbReference>
<keyword evidence="2" id="KW-0808">Transferase</keyword>
<dbReference type="InterPro" id="IPR039657">
    <property type="entry name" value="Dimethylallyltransferase"/>
</dbReference>
<keyword evidence="3" id="KW-0203">Cytokinin biosynthesis</keyword>
<sequence length="221" mass="24712">MESFTLPSPMNKVVFILGATGSGKSKLAIYLAKCFCGEVINSDKMQVYTDLDTITNKVTEDECDGVTHHLLGSIHPDMEFTVADFRRQATSAVESILRHDKPPIIAGGSNSYIKELVDGVGSKFRSQYDCCFMWVDVELTTLHQFVAARVDKMVERGAVQEARLVFRADHNYSQGIWRSIGMAEMDSYFRAENSGANEEMKARMLEAAINEMKANTYNLTI</sequence>
<dbReference type="PANTHER" id="PTHR11088">
    <property type="entry name" value="TRNA DIMETHYLALLYLTRANSFERASE"/>
    <property type="match status" value="1"/>
</dbReference>
<dbReference type="GO" id="GO:0052381">
    <property type="term" value="F:tRNA dimethylallyltransferase activity"/>
    <property type="evidence" value="ECO:0007669"/>
    <property type="project" value="TreeGrafter"/>
</dbReference>